<evidence type="ECO:0000313" key="1">
    <source>
        <dbReference type="EMBL" id="QJA52649.1"/>
    </source>
</evidence>
<dbReference type="EMBL" id="MT144356">
    <property type="protein sequence ID" value="QJA52649.1"/>
    <property type="molecule type" value="Genomic_DNA"/>
</dbReference>
<protein>
    <submittedName>
        <fullName evidence="1">Uncharacterized protein</fullName>
    </submittedName>
</protein>
<name>A0A6H1ZYU3_9ZZZZ</name>
<organism evidence="1">
    <name type="scientific">viral metagenome</name>
    <dbReference type="NCBI Taxonomy" id="1070528"/>
    <lineage>
        <taxon>unclassified sequences</taxon>
        <taxon>metagenomes</taxon>
        <taxon>organismal metagenomes</taxon>
    </lineage>
</organism>
<sequence length="63" mass="7036">MYSKTITEIEQAANSITVKLGAKGDYGWEIKLFFVEGEEVHCVKVLGEIDGLLRKSFGSDRVE</sequence>
<dbReference type="AlphaFoldDB" id="A0A6H1ZYU3"/>
<proteinExistence type="predicted"/>
<reference evidence="1" key="1">
    <citation type="submission" date="2020-03" db="EMBL/GenBank/DDBJ databases">
        <title>The deep terrestrial virosphere.</title>
        <authorList>
            <person name="Holmfeldt K."/>
            <person name="Nilsson E."/>
            <person name="Simone D."/>
            <person name="Lopez-Fernandez M."/>
            <person name="Wu X."/>
            <person name="de Brujin I."/>
            <person name="Lundin D."/>
            <person name="Andersson A."/>
            <person name="Bertilsson S."/>
            <person name="Dopson M."/>
        </authorList>
    </citation>
    <scope>NUCLEOTIDE SEQUENCE</scope>
    <source>
        <strain evidence="1">TM448A02855</strain>
    </source>
</reference>
<gene>
    <name evidence="1" type="ORF">TM448A02855_0014</name>
</gene>
<accession>A0A6H1ZYU3</accession>